<dbReference type="eggNOG" id="KOG3712">
    <property type="taxonomic scope" value="Eukaryota"/>
</dbReference>
<dbReference type="OMA" id="DIMTEYT"/>
<keyword evidence="1" id="KW-0238">DNA-binding</keyword>
<dbReference type="PANTHER" id="PTHR12619:SF5">
    <property type="entry name" value="TRANSCRIPTION FACTOR RFX4"/>
    <property type="match status" value="1"/>
</dbReference>
<dbReference type="AlphaFoldDB" id="R9AL33"/>
<evidence type="ECO:0000259" key="3">
    <source>
        <dbReference type="PROSITE" id="PS51526"/>
    </source>
</evidence>
<dbReference type="InterPro" id="IPR036388">
    <property type="entry name" value="WH-like_DNA-bd_sf"/>
</dbReference>
<accession>R9AL33</accession>
<dbReference type="OrthoDB" id="10056949at2759"/>
<organism evidence="4 5">
    <name type="scientific">Wallemia ichthyophaga (strain EXF-994 / CBS 113033)</name>
    <dbReference type="NCBI Taxonomy" id="1299270"/>
    <lineage>
        <taxon>Eukaryota</taxon>
        <taxon>Fungi</taxon>
        <taxon>Dikarya</taxon>
        <taxon>Basidiomycota</taxon>
        <taxon>Wallemiomycotina</taxon>
        <taxon>Wallemiomycetes</taxon>
        <taxon>Wallemiales</taxon>
        <taxon>Wallemiaceae</taxon>
        <taxon>Wallemia</taxon>
    </lineage>
</organism>
<evidence type="ECO:0000256" key="1">
    <source>
        <dbReference type="ARBA" id="ARBA00023125"/>
    </source>
</evidence>
<dbReference type="InterPro" id="IPR036390">
    <property type="entry name" value="WH_DNA-bd_sf"/>
</dbReference>
<reference evidence="5" key="1">
    <citation type="journal article" date="2013" name="BMC Genomics">
        <title>Genome and transcriptome sequencing of the halophilic fungus Wallemia ichthyophaga: haloadaptations present and absent.</title>
        <authorList>
            <person name="Zajc J."/>
            <person name="Liu Y."/>
            <person name="Dai W."/>
            <person name="Yang Z."/>
            <person name="Hu J."/>
            <person name="Gostincar C."/>
            <person name="Gunde-Cimerman N."/>
        </authorList>
    </citation>
    <scope>NUCLEOTIDE SEQUENCE [LARGE SCALE GENOMIC DNA]</scope>
    <source>
        <strain evidence="5">EXF-994 / CBS 113033</strain>
    </source>
</reference>
<gene>
    <name evidence="4" type="ORF">J056_003501</name>
</gene>
<dbReference type="STRING" id="1299270.R9AL33"/>
<dbReference type="PROSITE" id="PS51526">
    <property type="entry name" value="RFX_DBD"/>
    <property type="match status" value="1"/>
</dbReference>
<feature type="compositionally biased region" description="Low complexity" evidence="2">
    <location>
        <begin position="29"/>
        <end position="39"/>
    </location>
</feature>
<dbReference type="InterPro" id="IPR039779">
    <property type="entry name" value="RFX-like"/>
</dbReference>
<dbReference type="RefSeq" id="XP_009266999.1">
    <property type="nucleotide sequence ID" value="XM_009268724.1"/>
</dbReference>
<dbReference type="GeneID" id="20376453"/>
<dbReference type="InterPro" id="IPR003150">
    <property type="entry name" value="DNA-bd_RFX"/>
</dbReference>
<evidence type="ECO:0000256" key="2">
    <source>
        <dbReference type="SAM" id="MobiDB-lite"/>
    </source>
</evidence>
<sequence length="475" mass="53138">MSEAAKEGSVEKIATYSTRTDKRKRKRASLSSEYEAASAGTDGKPMPVSIPAVSSAVSSAQVAREWLLDNFAECEGCEDSSVPRQQVYASYTSFCVSHNTPPAACRIFGKIVRKLFPHVFIRRLGSRAVSIYHYCGITHRSPSERKRIEMLDLQRERAILAYADSLEGIMQEQKQIHSHSPSHILPPLITDSDIMTEYTLWLHSSHCELIVHSMRVEKLTAILDELEHFWVSGRTNLNCNSFYTLNTLNIPNNPAANALSSTFIRAETRAYQDAVALLHSRLIYPLSAQGLDTFIDFIKCLKLMHRNSNCLDDNMRGSLGYFIHLMTGYIELAKRTGIMNDVFSDSSLTSAMATTWSNSYSLNSLLCGQLCDLQAPTVQCTPSDCNNAFIIAYLYSFSGVLSSLHESPTSCLVAFIDTLLDSLPESLTTPLKCSVVSQTLANLTFDDDAYLQYFTLLKIWFNEYVGMIALRYFDA</sequence>
<dbReference type="GO" id="GO:0000978">
    <property type="term" value="F:RNA polymerase II cis-regulatory region sequence-specific DNA binding"/>
    <property type="evidence" value="ECO:0007669"/>
    <property type="project" value="TreeGrafter"/>
</dbReference>
<dbReference type="Pfam" id="PF02257">
    <property type="entry name" value="RFX_DNA_binding"/>
    <property type="match status" value="1"/>
</dbReference>
<feature type="region of interest" description="Disordered" evidence="2">
    <location>
        <begin position="1"/>
        <end position="42"/>
    </location>
</feature>
<feature type="domain" description="RFX-type winged-helix" evidence="3">
    <location>
        <begin position="63"/>
        <end position="141"/>
    </location>
</feature>
<dbReference type="Proteomes" id="UP000014064">
    <property type="component" value="Unassembled WGS sequence"/>
</dbReference>
<dbReference type="PANTHER" id="PTHR12619">
    <property type="entry name" value="RFX TRANSCRIPTION FACTOR FAMILY"/>
    <property type="match status" value="1"/>
</dbReference>
<dbReference type="EMBL" id="KE007227">
    <property type="protein sequence ID" value="EOR02939.1"/>
    <property type="molecule type" value="Genomic_DNA"/>
</dbReference>
<protein>
    <submittedName>
        <fullName evidence="4">Transcription factor RFX4</fullName>
    </submittedName>
</protein>
<dbReference type="Gene3D" id="1.10.10.10">
    <property type="entry name" value="Winged helix-like DNA-binding domain superfamily/Winged helix DNA-binding domain"/>
    <property type="match status" value="1"/>
</dbReference>
<dbReference type="KEGG" id="wic:J056_003501"/>
<evidence type="ECO:0000313" key="4">
    <source>
        <dbReference type="EMBL" id="EOR02939.1"/>
    </source>
</evidence>
<dbReference type="SUPFAM" id="SSF46785">
    <property type="entry name" value="Winged helix' DNA-binding domain"/>
    <property type="match status" value="1"/>
</dbReference>
<feature type="compositionally biased region" description="Basic and acidic residues" evidence="2">
    <location>
        <begin position="1"/>
        <end position="10"/>
    </location>
</feature>
<evidence type="ECO:0000313" key="5">
    <source>
        <dbReference type="Proteomes" id="UP000014064"/>
    </source>
</evidence>
<dbReference type="HOGENOM" id="CLU_650859_0_0_1"/>
<keyword evidence="5" id="KW-1185">Reference proteome</keyword>
<proteinExistence type="predicted"/>
<name>R9AL33_WALI9</name>
<dbReference type="GO" id="GO:0000981">
    <property type="term" value="F:DNA-binding transcription factor activity, RNA polymerase II-specific"/>
    <property type="evidence" value="ECO:0007669"/>
    <property type="project" value="TreeGrafter"/>
</dbReference>